<evidence type="ECO:0000256" key="5">
    <source>
        <dbReference type="ARBA" id="ARBA00023136"/>
    </source>
</evidence>
<keyword evidence="3" id="KW-0256">Endoplasmic reticulum</keyword>
<dbReference type="AlphaFoldDB" id="A0AAW1UGE0"/>
<name>A0AAW1UGE0_9CUCU</name>
<evidence type="ECO:0000256" key="6">
    <source>
        <dbReference type="SAM" id="MobiDB-lite"/>
    </source>
</evidence>
<dbReference type="PROSITE" id="PS50845">
    <property type="entry name" value="RETICULON"/>
    <property type="match status" value="1"/>
</dbReference>
<feature type="compositionally biased region" description="Basic and acidic residues" evidence="6">
    <location>
        <begin position="275"/>
        <end position="307"/>
    </location>
</feature>
<gene>
    <name evidence="9" type="ORF">WA026_008640</name>
</gene>
<dbReference type="InterPro" id="IPR057282">
    <property type="entry name" value="RETREG1-3-like_RHD"/>
</dbReference>
<evidence type="ECO:0000256" key="7">
    <source>
        <dbReference type="SAM" id="Phobius"/>
    </source>
</evidence>
<dbReference type="Pfam" id="PF24456">
    <property type="entry name" value="RHD_RETREG1-3"/>
    <property type="match status" value="1"/>
</dbReference>
<sequence length="382" mass="43316">MEYLFEKCRNALFSSKTKITPHSQMRRNNHMENVFKVLSWNDPFISWCSFIVVNLLFWLMIWLELKVLGLLFLLVAILFFYDYLFCNNGSTSDVEITDELHPDIEQFRCAVNSAFSNMCTIRNQNPPVFCLVMSIFFLILSLITRSMSGILLTYLTILGTFFLPLAYKNLPLQVKYAIENIIRSAFSFQDIIAEDDLIPIQTQCKVGDIDDWESLDTEKTAESVTNSLSELSSMPSFMDAEDNNEILEEDLMPLNTTINKDKTPSVADLSSDSDSELKEIRLKESNGSKDTSSDEGSKFEEGLHFSEETAGSKGTIEKQNKKIGFYNVLSNWASALSASSLSLPLPNFMGVIRSTEQRSISTTRNSGSESEFEVVNYEDVKQ</sequence>
<reference evidence="9 10" key="1">
    <citation type="submission" date="2023-03" db="EMBL/GenBank/DDBJ databases">
        <title>Genome insight into feeding habits of ladybird beetles.</title>
        <authorList>
            <person name="Li H.-S."/>
            <person name="Huang Y.-H."/>
            <person name="Pang H."/>
        </authorList>
    </citation>
    <scope>NUCLEOTIDE SEQUENCE [LARGE SCALE GENOMIC DNA]</scope>
    <source>
        <strain evidence="9">SYSU_2023b</strain>
        <tissue evidence="9">Whole body</tissue>
    </source>
</reference>
<keyword evidence="5 7" id="KW-0472">Membrane</keyword>
<feature type="transmembrane region" description="Helical" evidence="7">
    <location>
        <begin position="150"/>
        <end position="167"/>
    </location>
</feature>
<feature type="transmembrane region" description="Helical" evidence="7">
    <location>
        <begin position="44"/>
        <end position="61"/>
    </location>
</feature>
<protein>
    <recommendedName>
        <fullName evidence="8">Reticulon domain-containing protein</fullName>
    </recommendedName>
</protein>
<dbReference type="Proteomes" id="UP001431783">
    <property type="component" value="Unassembled WGS sequence"/>
</dbReference>
<comment type="subcellular location">
    <subcellularLocation>
        <location evidence="1">Endoplasmic reticulum membrane</location>
        <topology evidence="1">Multi-pass membrane protein</topology>
    </subcellularLocation>
</comment>
<evidence type="ECO:0000256" key="4">
    <source>
        <dbReference type="ARBA" id="ARBA00022989"/>
    </source>
</evidence>
<feature type="compositionally biased region" description="Polar residues" evidence="6">
    <location>
        <begin position="358"/>
        <end position="369"/>
    </location>
</feature>
<feature type="domain" description="Reticulon" evidence="8">
    <location>
        <begin position="34"/>
        <end position="222"/>
    </location>
</feature>
<dbReference type="InterPro" id="IPR003388">
    <property type="entry name" value="Reticulon"/>
</dbReference>
<proteinExistence type="predicted"/>
<feature type="region of interest" description="Disordered" evidence="6">
    <location>
        <begin position="358"/>
        <end position="382"/>
    </location>
</feature>
<dbReference type="EMBL" id="JARQZJ010000063">
    <property type="protein sequence ID" value="KAK9880125.1"/>
    <property type="molecule type" value="Genomic_DNA"/>
</dbReference>
<keyword evidence="10" id="KW-1185">Reference proteome</keyword>
<comment type="caution">
    <text evidence="9">The sequence shown here is derived from an EMBL/GenBank/DDBJ whole genome shotgun (WGS) entry which is preliminary data.</text>
</comment>
<evidence type="ECO:0000256" key="1">
    <source>
        <dbReference type="ARBA" id="ARBA00004477"/>
    </source>
</evidence>
<feature type="transmembrane region" description="Helical" evidence="7">
    <location>
        <begin position="126"/>
        <end position="143"/>
    </location>
</feature>
<feature type="region of interest" description="Disordered" evidence="6">
    <location>
        <begin position="257"/>
        <end position="314"/>
    </location>
</feature>
<evidence type="ECO:0000256" key="3">
    <source>
        <dbReference type="ARBA" id="ARBA00022824"/>
    </source>
</evidence>
<evidence type="ECO:0000313" key="9">
    <source>
        <dbReference type="EMBL" id="KAK9880125.1"/>
    </source>
</evidence>
<evidence type="ECO:0000259" key="8">
    <source>
        <dbReference type="PROSITE" id="PS50845"/>
    </source>
</evidence>
<keyword evidence="2 7" id="KW-0812">Transmembrane</keyword>
<feature type="transmembrane region" description="Helical" evidence="7">
    <location>
        <begin position="68"/>
        <end position="85"/>
    </location>
</feature>
<accession>A0AAW1UGE0</accession>
<organism evidence="9 10">
    <name type="scientific">Henosepilachna vigintioctopunctata</name>
    <dbReference type="NCBI Taxonomy" id="420089"/>
    <lineage>
        <taxon>Eukaryota</taxon>
        <taxon>Metazoa</taxon>
        <taxon>Ecdysozoa</taxon>
        <taxon>Arthropoda</taxon>
        <taxon>Hexapoda</taxon>
        <taxon>Insecta</taxon>
        <taxon>Pterygota</taxon>
        <taxon>Neoptera</taxon>
        <taxon>Endopterygota</taxon>
        <taxon>Coleoptera</taxon>
        <taxon>Polyphaga</taxon>
        <taxon>Cucujiformia</taxon>
        <taxon>Coccinelloidea</taxon>
        <taxon>Coccinellidae</taxon>
        <taxon>Epilachninae</taxon>
        <taxon>Epilachnini</taxon>
        <taxon>Henosepilachna</taxon>
    </lineage>
</organism>
<dbReference type="GO" id="GO:0005789">
    <property type="term" value="C:endoplasmic reticulum membrane"/>
    <property type="evidence" value="ECO:0007669"/>
    <property type="project" value="UniProtKB-SubCell"/>
</dbReference>
<evidence type="ECO:0000256" key="2">
    <source>
        <dbReference type="ARBA" id="ARBA00022692"/>
    </source>
</evidence>
<keyword evidence="4 7" id="KW-1133">Transmembrane helix</keyword>
<evidence type="ECO:0000313" key="10">
    <source>
        <dbReference type="Proteomes" id="UP001431783"/>
    </source>
</evidence>